<keyword evidence="1" id="KW-0472">Membrane</keyword>
<keyword evidence="1" id="KW-1133">Transmembrane helix</keyword>
<evidence type="ECO:0000313" key="2">
    <source>
        <dbReference type="EnsemblMetazoa" id="GAUT037310-PA"/>
    </source>
</evidence>
<dbReference type="EnsemblMetazoa" id="GAUT037310-RA">
    <property type="protein sequence ID" value="GAUT037310-PA"/>
    <property type="gene ID" value="GAUT037310"/>
</dbReference>
<name>A0A1A9VHC0_GLOAU</name>
<evidence type="ECO:0000313" key="3">
    <source>
        <dbReference type="Proteomes" id="UP000078200"/>
    </source>
</evidence>
<sequence>MFFENLSKLRRREEIKYIVFVTSELWRASSRQAQIKRLPPFQKYTMQKDSQQGGSWRRKVNSCHRFKGGHRNDALHRRGDLLRKVSALQQHFRFVAVLREGLTNKGLANQKLPLPFIFSPSKSVEALKINKAPAKRKRYEEDRQAIITNFDKMLCCMKITLLIAISAIAIAGEATTAAAVAAAAAALALAQAKAEYQFIARTEGDK</sequence>
<evidence type="ECO:0000256" key="1">
    <source>
        <dbReference type="SAM" id="Phobius"/>
    </source>
</evidence>
<feature type="transmembrane region" description="Helical" evidence="1">
    <location>
        <begin position="161"/>
        <end position="189"/>
    </location>
</feature>
<reference evidence="2" key="1">
    <citation type="submission" date="2020-05" db="UniProtKB">
        <authorList>
            <consortium name="EnsemblMetazoa"/>
        </authorList>
    </citation>
    <scope>IDENTIFICATION</scope>
    <source>
        <strain evidence="2">TTRI</strain>
    </source>
</reference>
<dbReference type="AlphaFoldDB" id="A0A1A9VHC0"/>
<dbReference type="VEuPathDB" id="VectorBase:GAUT037310"/>
<accession>A0A1A9VHC0</accession>
<keyword evidence="1" id="KW-0812">Transmembrane</keyword>
<organism evidence="2 3">
    <name type="scientific">Glossina austeni</name>
    <name type="common">Savannah tsetse fly</name>
    <dbReference type="NCBI Taxonomy" id="7395"/>
    <lineage>
        <taxon>Eukaryota</taxon>
        <taxon>Metazoa</taxon>
        <taxon>Ecdysozoa</taxon>
        <taxon>Arthropoda</taxon>
        <taxon>Hexapoda</taxon>
        <taxon>Insecta</taxon>
        <taxon>Pterygota</taxon>
        <taxon>Neoptera</taxon>
        <taxon>Endopterygota</taxon>
        <taxon>Diptera</taxon>
        <taxon>Brachycera</taxon>
        <taxon>Muscomorpha</taxon>
        <taxon>Hippoboscoidea</taxon>
        <taxon>Glossinidae</taxon>
        <taxon>Glossina</taxon>
    </lineage>
</organism>
<dbReference type="Proteomes" id="UP000078200">
    <property type="component" value="Unassembled WGS sequence"/>
</dbReference>
<protein>
    <submittedName>
        <fullName evidence="2">Uncharacterized protein</fullName>
    </submittedName>
</protein>
<proteinExistence type="predicted"/>
<keyword evidence="3" id="KW-1185">Reference proteome</keyword>